<evidence type="ECO:0000313" key="2">
    <source>
        <dbReference type="Proteomes" id="UP000187209"/>
    </source>
</evidence>
<dbReference type="AlphaFoldDB" id="A0A1R2AND2"/>
<gene>
    <name evidence="1" type="ORF">SteCoe_37437</name>
</gene>
<name>A0A1R2AND2_9CILI</name>
<comment type="caution">
    <text evidence="1">The sequence shown here is derived from an EMBL/GenBank/DDBJ whole genome shotgun (WGS) entry which is preliminary data.</text>
</comment>
<proteinExistence type="predicted"/>
<organism evidence="1 2">
    <name type="scientific">Stentor coeruleus</name>
    <dbReference type="NCBI Taxonomy" id="5963"/>
    <lineage>
        <taxon>Eukaryota</taxon>
        <taxon>Sar</taxon>
        <taxon>Alveolata</taxon>
        <taxon>Ciliophora</taxon>
        <taxon>Postciliodesmatophora</taxon>
        <taxon>Heterotrichea</taxon>
        <taxon>Heterotrichida</taxon>
        <taxon>Stentoridae</taxon>
        <taxon>Stentor</taxon>
    </lineage>
</organism>
<dbReference type="EMBL" id="MPUH01001892">
    <property type="protein sequence ID" value="OMJ65910.1"/>
    <property type="molecule type" value="Genomic_DNA"/>
</dbReference>
<evidence type="ECO:0000313" key="1">
    <source>
        <dbReference type="EMBL" id="OMJ65910.1"/>
    </source>
</evidence>
<reference evidence="1 2" key="1">
    <citation type="submission" date="2016-11" db="EMBL/GenBank/DDBJ databases">
        <title>The macronuclear genome of Stentor coeruleus: a giant cell with tiny introns.</title>
        <authorList>
            <person name="Slabodnick M."/>
            <person name="Ruby J.G."/>
            <person name="Reiff S.B."/>
            <person name="Swart E.C."/>
            <person name="Gosai S."/>
            <person name="Prabakaran S."/>
            <person name="Witkowska E."/>
            <person name="Larue G.E."/>
            <person name="Fisher S."/>
            <person name="Freeman R.M."/>
            <person name="Gunawardena J."/>
            <person name="Chu W."/>
            <person name="Stover N.A."/>
            <person name="Gregory B.D."/>
            <person name="Nowacki M."/>
            <person name="Derisi J."/>
            <person name="Roy S.W."/>
            <person name="Marshall W.F."/>
            <person name="Sood P."/>
        </authorList>
    </citation>
    <scope>NUCLEOTIDE SEQUENCE [LARGE SCALE GENOMIC DNA]</scope>
    <source>
        <strain evidence="1">WM001</strain>
    </source>
</reference>
<accession>A0A1R2AND2</accession>
<protein>
    <recommendedName>
        <fullName evidence="3">CNH domain-containing protein</fullName>
    </recommendedName>
</protein>
<dbReference type="Proteomes" id="UP000187209">
    <property type="component" value="Unassembled WGS sequence"/>
</dbReference>
<keyword evidence="2" id="KW-1185">Reference proteome</keyword>
<sequence length="169" mass="19499">MLLFIKPGFLTYSIIKLQSPFKISISYLPIIDDTHWASLRSEILSRCPLRGISTQDFASRKLFCALIRYEDICCLQFFLINKAGKELLPGPWSVQYLPNCTSEILSVHNSIIAFSRKKIFQFQLLNEKSVVIEAEEVTSIMNYSDKSNRILFACKNKLMWLHIGPDNMK</sequence>
<evidence type="ECO:0008006" key="3">
    <source>
        <dbReference type="Google" id="ProtNLM"/>
    </source>
</evidence>